<dbReference type="AlphaFoldDB" id="X0TNB0"/>
<dbReference type="EMBL" id="BARS01010568">
    <property type="protein sequence ID" value="GAF95028.1"/>
    <property type="molecule type" value="Genomic_DNA"/>
</dbReference>
<protein>
    <submittedName>
        <fullName evidence="1">Uncharacterized protein</fullName>
    </submittedName>
</protein>
<comment type="caution">
    <text evidence="1">The sequence shown here is derived from an EMBL/GenBank/DDBJ whole genome shotgun (WGS) entry which is preliminary data.</text>
</comment>
<organism evidence="1">
    <name type="scientific">marine sediment metagenome</name>
    <dbReference type="NCBI Taxonomy" id="412755"/>
    <lineage>
        <taxon>unclassified sequences</taxon>
        <taxon>metagenomes</taxon>
        <taxon>ecological metagenomes</taxon>
    </lineage>
</organism>
<accession>X0TNB0</accession>
<evidence type="ECO:0000313" key="1">
    <source>
        <dbReference type="EMBL" id="GAF95028.1"/>
    </source>
</evidence>
<reference evidence="1" key="1">
    <citation type="journal article" date="2014" name="Front. Microbiol.">
        <title>High frequency of phylogenetically diverse reductive dehalogenase-homologous genes in deep subseafloor sedimentary metagenomes.</title>
        <authorList>
            <person name="Kawai M."/>
            <person name="Futagami T."/>
            <person name="Toyoda A."/>
            <person name="Takaki Y."/>
            <person name="Nishi S."/>
            <person name="Hori S."/>
            <person name="Arai W."/>
            <person name="Tsubouchi T."/>
            <person name="Morono Y."/>
            <person name="Uchiyama I."/>
            <person name="Ito T."/>
            <person name="Fujiyama A."/>
            <person name="Inagaki F."/>
            <person name="Takami H."/>
        </authorList>
    </citation>
    <scope>NUCLEOTIDE SEQUENCE</scope>
    <source>
        <strain evidence="1">Expedition CK06-06</strain>
    </source>
</reference>
<proteinExistence type="predicted"/>
<name>X0TNB0_9ZZZZ</name>
<gene>
    <name evidence="1" type="ORF">S01H1_19545</name>
</gene>
<sequence>MPKRFPNDVKVIAVSGYEGCETVIEVTFDSIKDVKRRVEAAPDPSTIAPYEATSYMVWVFDPEGKHKQTWHHTGGRDWWKSPPEKKWMGVL</sequence>